<evidence type="ECO:0000256" key="2">
    <source>
        <dbReference type="ARBA" id="ARBA00005879"/>
    </source>
</evidence>
<dbReference type="GO" id="GO:0046026">
    <property type="term" value="F:precorrin-4 C11-methyltransferase activity"/>
    <property type="evidence" value="ECO:0007669"/>
    <property type="project" value="UniProtKB-EC"/>
</dbReference>
<dbReference type="PROSITE" id="PS00839">
    <property type="entry name" value="SUMT_1"/>
    <property type="match status" value="1"/>
</dbReference>
<evidence type="ECO:0000256" key="5">
    <source>
        <dbReference type="ARBA" id="ARBA00022679"/>
    </source>
</evidence>
<dbReference type="EC" id="2.1.1.133" evidence="9"/>
<dbReference type="OrthoDB" id="9815856at2"/>
<dbReference type="GO" id="GO:0009236">
    <property type="term" value="P:cobalamin biosynthetic process"/>
    <property type="evidence" value="ECO:0007669"/>
    <property type="project" value="UniProtKB-UniPathway"/>
</dbReference>
<dbReference type="UniPathway" id="UPA00148"/>
<gene>
    <name evidence="9" type="primary">cobM</name>
    <name evidence="9" type="ORF">CEM_072</name>
</gene>
<dbReference type="KEGG" id="eme:CEM_072"/>
<evidence type="ECO:0000256" key="4">
    <source>
        <dbReference type="ARBA" id="ARBA00022603"/>
    </source>
</evidence>
<keyword evidence="10" id="KW-1185">Reference proteome</keyword>
<evidence type="ECO:0000313" key="9">
    <source>
        <dbReference type="EMBL" id="CDZ16344.1"/>
    </source>
</evidence>
<dbReference type="SUPFAM" id="SSF53790">
    <property type="entry name" value="Tetrapyrrole methylase"/>
    <property type="match status" value="1"/>
</dbReference>
<keyword evidence="3" id="KW-0169">Cobalamin biosynthesis</keyword>
<dbReference type="InterPro" id="IPR006362">
    <property type="entry name" value="Cbl_synth_CobM/CibF"/>
</dbReference>
<evidence type="ECO:0000256" key="3">
    <source>
        <dbReference type="ARBA" id="ARBA00022573"/>
    </source>
</evidence>
<sequence>MKFTTVHFIGAGPGSYDLITIRGINIINNCQVCLYTGSTVNPYIINYCPQNARIINTAFLDLNEIKLEYKRAYYYNNNVARIHSGDLSIYSTLAEQIRLLKNMNTYYTITPGIPAFTAATSLIKIELTIPEIAQSIILTRLSGRASKVPFKERLEYFAYTQSTLVIYLSIHRIEEVVKRVKPFYGDNCPIILFYKVTWSDEKIIKGTLSDILLRIKKIYLFKSSALIFISPALISNKFKNSYLYKIKYCRKFRSAKV</sequence>
<dbReference type="Pfam" id="PF00590">
    <property type="entry name" value="TP_methylase"/>
    <property type="match status" value="1"/>
</dbReference>
<dbReference type="NCBIfam" id="TIGR01465">
    <property type="entry name" value="cobM_cbiF"/>
    <property type="match status" value="1"/>
</dbReference>
<dbReference type="InterPro" id="IPR014777">
    <property type="entry name" value="4pyrrole_Mease_sub1"/>
</dbReference>
<dbReference type="CDD" id="cd11641">
    <property type="entry name" value="Precorrin-4_C11-MT"/>
    <property type="match status" value="1"/>
</dbReference>
<dbReference type="AlphaFoldDB" id="A0A078KHR9"/>
<keyword evidence="6" id="KW-0949">S-adenosyl-L-methionine</keyword>
<evidence type="ECO:0000259" key="8">
    <source>
        <dbReference type="Pfam" id="PF00590"/>
    </source>
</evidence>
<keyword evidence="5 7" id="KW-0808">Transferase</keyword>
<keyword evidence="4 7" id="KW-0489">Methyltransferase</keyword>
<evidence type="ECO:0000256" key="6">
    <source>
        <dbReference type="ARBA" id="ARBA00022691"/>
    </source>
</evidence>
<dbReference type="GO" id="GO:0032259">
    <property type="term" value="P:methylation"/>
    <property type="evidence" value="ECO:0007669"/>
    <property type="project" value="UniProtKB-KW"/>
</dbReference>
<dbReference type="InterPro" id="IPR000878">
    <property type="entry name" value="4pyrrol_Mease"/>
</dbReference>
<dbReference type="HOGENOM" id="CLU_011276_7_1_6"/>
<evidence type="ECO:0000256" key="7">
    <source>
        <dbReference type="RuleBase" id="RU003960"/>
    </source>
</evidence>
<evidence type="ECO:0000313" key="10">
    <source>
        <dbReference type="Proteomes" id="UP000032420"/>
    </source>
</evidence>
<feature type="domain" description="Tetrapyrrole methylase" evidence="8">
    <location>
        <begin position="5"/>
        <end position="211"/>
    </location>
</feature>
<organism evidence="9 10">
    <name type="scientific">Candidatus Johnevansia muelleri</name>
    <dbReference type="NCBI Taxonomy" id="1495769"/>
    <lineage>
        <taxon>Bacteria</taxon>
        <taxon>Pseudomonadati</taxon>
        <taxon>Pseudomonadota</taxon>
        <taxon>Gammaproteobacteria</taxon>
        <taxon>Candidatus Johnevansiales</taxon>
        <taxon>Candidatus Johnevansiaceae</taxon>
        <taxon>Candidatus Johnevansia</taxon>
    </lineage>
</organism>
<dbReference type="PANTHER" id="PTHR45790">
    <property type="entry name" value="SIROHEME SYNTHASE-RELATED"/>
    <property type="match status" value="1"/>
</dbReference>
<dbReference type="Gene3D" id="3.40.1010.10">
    <property type="entry name" value="Cobalt-precorrin-4 Transmethylase, Domain 1"/>
    <property type="match status" value="1"/>
</dbReference>
<dbReference type="InterPro" id="IPR050161">
    <property type="entry name" value="Siro_Cobalamin_biosynth"/>
</dbReference>
<dbReference type="InterPro" id="IPR035996">
    <property type="entry name" value="4pyrrol_Methylase_sf"/>
</dbReference>
<dbReference type="InterPro" id="IPR014776">
    <property type="entry name" value="4pyrrole_Mease_sub2"/>
</dbReference>
<evidence type="ECO:0000256" key="1">
    <source>
        <dbReference type="ARBA" id="ARBA00004953"/>
    </source>
</evidence>
<dbReference type="Gene3D" id="3.30.950.10">
    <property type="entry name" value="Methyltransferase, Cobalt-precorrin-4 Transmethylase, Domain 2"/>
    <property type="match status" value="1"/>
</dbReference>
<dbReference type="InterPro" id="IPR003043">
    <property type="entry name" value="Uropor_MeTrfase_CS"/>
</dbReference>
<protein>
    <submittedName>
        <fullName evidence="9">Precorrin-4 C(11)-methyltransferase</fullName>
        <ecNumber evidence="9">2.1.1.133</ecNumber>
    </submittedName>
</protein>
<comment type="similarity">
    <text evidence="2 7">Belongs to the precorrin methyltransferase family.</text>
</comment>
<proteinExistence type="inferred from homology"/>
<dbReference type="PROSITE" id="PS00840">
    <property type="entry name" value="SUMT_2"/>
    <property type="match status" value="1"/>
</dbReference>
<dbReference type="Proteomes" id="UP000032420">
    <property type="component" value="Chromosome I"/>
</dbReference>
<dbReference type="STRING" id="1495769.CEM_072"/>
<dbReference type="EMBL" id="LM655252">
    <property type="protein sequence ID" value="CDZ16344.1"/>
    <property type="molecule type" value="Genomic_DNA"/>
</dbReference>
<reference evidence="10" key="1">
    <citation type="submission" date="2014-07" db="EMBL/GenBank/DDBJ databases">
        <authorList>
            <person name="Santos-Garcia D."/>
        </authorList>
    </citation>
    <scope>NUCLEOTIDE SEQUENCE [LARGE SCALE GENOMIC DNA]</scope>
</reference>
<dbReference type="PANTHER" id="PTHR45790:SF4">
    <property type="entry name" value="COBALT-PRECORRIN-4 C(11)-METHYLTRANSFERASE"/>
    <property type="match status" value="1"/>
</dbReference>
<comment type="pathway">
    <text evidence="1">Cofactor biosynthesis; adenosylcobalamin biosynthesis.</text>
</comment>
<dbReference type="PATRIC" id="fig|1495769.3.peg.66"/>
<accession>A0A078KHR9</accession>
<name>A0A078KHR9_9GAMM</name>